<evidence type="ECO:0000313" key="2">
    <source>
        <dbReference type="EMBL" id="CAK9006804.1"/>
    </source>
</evidence>
<reference evidence="2 3" key="1">
    <citation type="submission" date="2024-02" db="EMBL/GenBank/DDBJ databases">
        <authorList>
            <person name="Chen Y."/>
            <person name="Shah S."/>
            <person name="Dougan E. K."/>
            <person name="Thang M."/>
            <person name="Chan C."/>
        </authorList>
    </citation>
    <scope>NUCLEOTIDE SEQUENCE [LARGE SCALE GENOMIC DNA]</scope>
</reference>
<accession>A0ABP0IXM6</accession>
<dbReference type="EMBL" id="CAXAMM010005313">
    <property type="protein sequence ID" value="CAK9006804.1"/>
    <property type="molecule type" value="Genomic_DNA"/>
</dbReference>
<feature type="region of interest" description="Disordered" evidence="1">
    <location>
        <begin position="325"/>
        <end position="366"/>
    </location>
</feature>
<dbReference type="Proteomes" id="UP001642464">
    <property type="component" value="Unassembled WGS sequence"/>
</dbReference>
<name>A0ABP0IXM6_9DINO</name>
<keyword evidence="3" id="KW-1185">Reference proteome</keyword>
<comment type="caution">
    <text evidence="2">The sequence shown here is derived from an EMBL/GenBank/DDBJ whole genome shotgun (WGS) entry which is preliminary data.</text>
</comment>
<proteinExistence type="predicted"/>
<feature type="region of interest" description="Disordered" evidence="1">
    <location>
        <begin position="190"/>
        <end position="235"/>
    </location>
</feature>
<evidence type="ECO:0000313" key="3">
    <source>
        <dbReference type="Proteomes" id="UP001642464"/>
    </source>
</evidence>
<organism evidence="2 3">
    <name type="scientific">Durusdinium trenchii</name>
    <dbReference type="NCBI Taxonomy" id="1381693"/>
    <lineage>
        <taxon>Eukaryota</taxon>
        <taxon>Sar</taxon>
        <taxon>Alveolata</taxon>
        <taxon>Dinophyceae</taxon>
        <taxon>Suessiales</taxon>
        <taxon>Symbiodiniaceae</taxon>
        <taxon>Durusdinium</taxon>
    </lineage>
</organism>
<gene>
    <name evidence="2" type="ORF">SCF082_LOCUS9184</name>
</gene>
<sequence length="366" mass="41315">MKRVKNLTEEQKKAIQECGQASDLDHQERKILYGAMERRFQKGDLPPALLQRYYESAGNNQKKFQLLKDFLLSDEMKSLDMTVYAESNQVAKDHEVFEEVPLIDLIKDYGGTEEGRQYIADIKASQRGRPNPMKAFRNKDEYRLYKIFKTRRQKSGNETIAGSRVHGTMCIDKDNEEDPEKAEGVKKVLGSVLDKMQPLRGKTSGDKNSKKGKGRNSNPKRPDTKPEASPLNKEVVKDIRGLRTLGGKARTASADLHGYPGNEDMKERLKKKHSWVVELANELEDSLANGVQLEEVKETYNKKRKALEKLEALVDSAKALVRTYKSRQKKKEKAEKAVAGSKTKVAEPGPESSEGEGEADEADEED</sequence>
<feature type="compositionally biased region" description="Acidic residues" evidence="1">
    <location>
        <begin position="353"/>
        <end position="366"/>
    </location>
</feature>
<evidence type="ECO:0000256" key="1">
    <source>
        <dbReference type="SAM" id="MobiDB-lite"/>
    </source>
</evidence>
<protein>
    <submittedName>
        <fullName evidence="2">Uncharacterized protein</fullName>
    </submittedName>
</protein>